<reference evidence="6 7" key="1">
    <citation type="submission" date="2020-04" db="EMBL/GenBank/DDBJ databases">
        <title>Perkinsus olseni comparative genomics.</title>
        <authorList>
            <person name="Bogema D.R."/>
        </authorList>
    </citation>
    <scope>NUCLEOTIDE SEQUENCE [LARGE SCALE GENOMIC DNA]</scope>
    <source>
        <strain evidence="6">ATCC PRA-179</strain>
    </source>
</reference>
<keyword evidence="4" id="KW-0175">Coiled coil</keyword>
<evidence type="ECO:0000256" key="1">
    <source>
        <dbReference type="ARBA" id="ARBA00001971"/>
    </source>
</evidence>
<evidence type="ECO:0000313" key="7">
    <source>
        <dbReference type="Proteomes" id="UP000570595"/>
    </source>
</evidence>
<keyword evidence="3" id="KW-0408">Iron</keyword>
<evidence type="ECO:0000256" key="4">
    <source>
        <dbReference type="SAM" id="Coils"/>
    </source>
</evidence>
<dbReference type="PANTHER" id="PTHR24305:SF166">
    <property type="entry name" value="CYTOCHROME P450 12A4, MITOCHONDRIAL-RELATED"/>
    <property type="match status" value="1"/>
</dbReference>
<dbReference type="SUPFAM" id="SSF48264">
    <property type="entry name" value="Cytochrome P450"/>
    <property type="match status" value="1"/>
</dbReference>
<dbReference type="CDD" id="cd00302">
    <property type="entry name" value="cytochrome_P450"/>
    <property type="match status" value="1"/>
</dbReference>
<dbReference type="InterPro" id="IPR001128">
    <property type="entry name" value="Cyt_P450"/>
</dbReference>
<dbReference type="PRINTS" id="PR00463">
    <property type="entry name" value="EP450I"/>
</dbReference>
<gene>
    <name evidence="6" type="ORF">FOZ61_001605</name>
</gene>
<evidence type="ECO:0000256" key="2">
    <source>
        <dbReference type="ARBA" id="ARBA00010617"/>
    </source>
</evidence>
<feature type="signal peptide" evidence="5">
    <location>
        <begin position="1"/>
        <end position="20"/>
    </location>
</feature>
<comment type="similarity">
    <text evidence="2">Belongs to the cytochrome P450 family.</text>
</comment>
<keyword evidence="5" id="KW-0732">Signal</keyword>
<dbReference type="PRINTS" id="PR00385">
    <property type="entry name" value="P450"/>
</dbReference>
<dbReference type="AlphaFoldDB" id="A0A7J6LX01"/>
<dbReference type="Pfam" id="PF00067">
    <property type="entry name" value="p450"/>
    <property type="match status" value="2"/>
</dbReference>
<feature type="chain" id="PRO_5029849565" description="Cytochrome P450" evidence="5">
    <location>
        <begin position="21"/>
        <end position="725"/>
    </location>
</feature>
<dbReference type="GO" id="GO:0004497">
    <property type="term" value="F:monooxygenase activity"/>
    <property type="evidence" value="ECO:0007669"/>
    <property type="project" value="InterPro"/>
</dbReference>
<dbReference type="InterPro" id="IPR002401">
    <property type="entry name" value="Cyt_P450_E_grp-I"/>
</dbReference>
<evidence type="ECO:0000313" key="6">
    <source>
        <dbReference type="EMBL" id="KAF4663500.1"/>
    </source>
</evidence>
<dbReference type="InterPro" id="IPR017972">
    <property type="entry name" value="Cyt_P450_CS"/>
</dbReference>
<sequence length="725" mass="81280">MVALVHTLPLAVMAVTPVTALQSSSKPKLRVERKVDNLQAQMAEMEEKIESLTDRVSDLTSPTPKMEDVDEVDGFARLRAEISELSSKVETKLYDMHNTITELSAEVHQLKTFTRGIEVWDEDCRAEHSGTFVHVMELETDAQRLIWRQTELLQVTENGKTIEIHYGDSEKSGNVKGPSEEIGRVFSEVLPFPNLLAKIQPALDFGITEEKRFDLVNDIEFRRPSRGWTAFYFDNNLRKALGLMKEHGGGVLLLHRLGPYTRKGLPMLLFGLLGLKLSVKLRKLLIRPPFPGPNFLGFMWAALKGPAKLLKFVESSADDYEGVYSVRTPNGPLLVISDPGIGREVLKQRPDTFARWEVPRLLNESNMANAEGDQWRRLRKHGSSSLNEAYVTSLLPVICNEMDKLVETIRLSTHNGTVKWAPGEDLREQALRIVSAGVVSNEDIPSYAKEAFLSNDTQQLVVRLTRELTDCGKSPVAFLYEDRFLWIALFPTVRRLHRDWRNLCGIIDSTFSARSRRAHSGLSPREAADNILLLWLAGSETVSVTLAWLLYLFCLHPEIQERAREEAKGARDDLLTALQSGKLPFIEACIHETLRMHPPAPAIPVFSVKETRIGRKPIPVGINVLVVVAQSTLKGGVDFRPDRWLTPDGMSIDRDRTSKHLLFGYGRRACPGKDLALKEGIILVAKLLQNFATIRLSPGAKVVPGYSSLVTLAPMGLVLEMRPEQ</sequence>
<dbReference type="GO" id="GO:0005506">
    <property type="term" value="F:iron ion binding"/>
    <property type="evidence" value="ECO:0007669"/>
    <property type="project" value="InterPro"/>
</dbReference>
<evidence type="ECO:0000256" key="3">
    <source>
        <dbReference type="PIRSR" id="PIRSR602401-1"/>
    </source>
</evidence>
<keyword evidence="3" id="KW-0349">Heme</keyword>
<dbReference type="GO" id="GO:0016705">
    <property type="term" value="F:oxidoreductase activity, acting on paired donors, with incorporation or reduction of molecular oxygen"/>
    <property type="evidence" value="ECO:0007669"/>
    <property type="project" value="InterPro"/>
</dbReference>
<organism evidence="6 7">
    <name type="scientific">Perkinsus olseni</name>
    <name type="common">Perkinsus atlanticus</name>
    <dbReference type="NCBI Taxonomy" id="32597"/>
    <lineage>
        <taxon>Eukaryota</taxon>
        <taxon>Sar</taxon>
        <taxon>Alveolata</taxon>
        <taxon>Perkinsozoa</taxon>
        <taxon>Perkinsea</taxon>
        <taxon>Perkinsida</taxon>
        <taxon>Perkinsidae</taxon>
        <taxon>Perkinsus</taxon>
    </lineage>
</organism>
<feature type="binding site" description="axial binding residue" evidence="3">
    <location>
        <position position="670"/>
    </location>
    <ligand>
        <name>heme</name>
        <dbReference type="ChEBI" id="CHEBI:30413"/>
    </ligand>
    <ligandPart>
        <name>Fe</name>
        <dbReference type="ChEBI" id="CHEBI:18248"/>
    </ligandPart>
</feature>
<dbReference type="Gene3D" id="1.10.630.10">
    <property type="entry name" value="Cytochrome P450"/>
    <property type="match status" value="1"/>
</dbReference>
<dbReference type="InterPro" id="IPR036396">
    <property type="entry name" value="Cyt_P450_sf"/>
</dbReference>
<evidence type="ECO:0008006" key="8">
    <source>
        <dbReference type="Google" id="ProtNLM"/>
    </source>
</evidence>
<dbReference type="OrthoDB" id="3934656at2759"/>
<dbReference type="GO" id="GO:0020037">
    <property type="term" value="F:heme binding"/>
    <property type="evidence" value="ECO:0007669"/>
    <property type="project" value="InterPro"/>
</dbReference>
<proteinExistence type="inferred from homology"/>
<evidence type="ECO:0000256" key="5">
    <source>
        <dbReference type="SAM" id="SignalP"/>
    </source>
</evidence>
<dbReference type="InterPro" id="IPR050121">
    <property type="entry name" value="Cytochrome_P450_monoxygenase"/>
</dbReference>
<dbReference type="Gene3D" id="1.10.287.1490">
    <property type="match status" value="1"/>
</dbReference>
<dbReference type="PROSITE" id="PS00086">
    <property type="entry name" value="CYTOCHROME_P450"/>
    <property type="match status" value="1"/>
</dbReference>
<name>A0A7J6LX01_PEROL</name>
<dbReference type="EMBL" id="JABAHT010000140">
    <property type="protein sequence ID" value="KAF4663500.1"/>
    <property type="molecule type" value="Genomic_DNA"/>
</dbReference>
<feature type="coiled-coil region" evidence="4">
    <location>
        <begin position="28"/>
        <end position="55"/>
    </location>
</feature>
<protein>
    <recommendedName>
        <fullName evidence="8">Cytochrome P450</fullName>
    </recommendedName>
</protein>
<keyword evidence="3" id="KW-0479">Metal-binding</keyword>
<comment type="caution">
    <text evidence="6">The sequence shown here is derived from an EMBL/GenBank/DDBJ whole genome shotgun (WGS) entry which is preliminary data.</text>
</comment>
<comment type="cofactor">
    <cofactor evidence="1 3">
        <name>heme</name>
        <dbReference type="ChEBI" id="CHEBI:30413"/>
    </cofactor>
</comment>
<dbReference type="PANTHER" id="PTHR24305">
    <property type="entry name" value="CYTOCHROME P450"/>
    <property type="match status" value="1"/>
</dbReference>
<accession>A0A7J6LX01</accession>
<dbReference type="Proteomes" id="UP000570595">
    <property type="component" value="Unassembled WGS sequence"/>
</dbReference>